<protein>
    <recommendedName>
        <fullName evidence="5">Lipoprotein</fullName>
    </recommendedName>
</protein>
<proteinExistence type="predicted"/>
<dbReference type="RefSeq" id="WP_035625273.1">
    <property type="nucleotide sequence ID" value="NZ_JBEWQG010000020.1"/>
</dbReference>
<dbReference type="OrthoDB" id="1348080at2"/>
<comment type="caution">
    <text evidence="1">The sequence shown here is derived from an EMBL/GenBank/DDBJ whole genome shotgun (WGS) entry which is preliminary data.</text>
</comment>
<reference evidence="1 3" key="1">
    <citation type="submission" date="2014-07" db="EMBL/GenBank/DDBJ databases">
        <title>Genome of Flavobacterium hydatis DSM 2063.</title>
        <authorList>
            <person name="Pipes S.E."/>
            <person name="Stropko S.J."/>
            <person name="Newman J.D."/>
        </authorList>
    </citation>
    <scope>NUCLEOTIDE SEQUENCE [LARGE SCALE GENOMIC DNA]</scope>
    <source>
        <strain evidence="1 3">DSM 2063</strain>
    </source>
</reference>
<sequence length="230" mass="26751">MKKVEIIIICFILSLQSCKSDVKKQDIQIKQPFDLADLTLNEDINDILSSVKLSKKDTVKSDNLTYLGNERVAFNIDKVLNFKRINLKGESNKNNVIFHYGVVDSEIGPLFNERNNILGMYQLNIYTEIEKKTLFEVLEKTLNKPVFDTIVEGVEADIIDNNIIPTKNKTKRVVSIWKKSNLIYYYFKLETKNSPEKDICNLFVFNNKHKEWMELLNASGYPYLDKILKN</sequence>
<evidence type="ECO:0000313" key="4">
    <source>
        <dbReference type="Proteomes" id="UP000198424"/>
    </source>
</evidence>
<keyword evidence="4" id="KW-1185">Reference proteome</keyword>
<accession>A0A086A926</accession>
<evidence type="ECO:0000313" key="3">
    <source>
        <dbReference type="Proteomes" id="UP000028712"/>
    </source>
</evidence>
<dbReference type="STRING" id="991.IW20_17990"/>
<reference evidence="2 4" key="2">
    <citation type="submission" date="2016-11" db="EMBL/GenBank/DDBJ databases">
        <title>Whole genomes of Flavobacteriaceae.</title>
        <authorList>
            <person name="Stine C."/>
            <person name="Li C."/>
            <person name="Tadesse D."/>
        </authorList>
    </citation>
    <scope>NUCLEOTIDE SEQUENCE [LARGE SCALE GENOMIC DNA]</scope>
    <source>
        <strain evidence="2 4">ATCC 29551</strain>
    </source>
</reference>
<dbReference type="AlphaFoldDB" id="A0A086A926"/>
<organism evidence="1 3">
    <name type="scientific">Flavobacterium hydatis</name>
    <name type="common">Cytophaga aquatilis</name>
    <dbReference type="NCBI Taxonomy" id="991"/>
    <lineage>
        <taxon>Bacteria</taxon>
        <taxon>Pseudomonadati</taxon>
        <taxon>Bacteroidota</taxon>
        <taxon>Flavobacteriia</taxon>
        <taxon>Flavobacteriales</taxon>
        <taxon>Flavobacteriaceae</taxon>
        <taxon>Flavobacterium</taxon>
    </lineage>
</organism>
<evidence type="ECO:0000313" key="1">
    <source>
        <dbReference type="EMBL" id="KFF13190.1"/>
    </source>
</evidence>
<dbReference type="EMBL" id="JPRM01000029">
    <property type="protein sequence ID" value="KFF13190.1"/>
    <property type="molecule type" value="Genomic_DNA"/>
</dbReference>
<dbReference type="EMBL" id="MUGY01000010">
    <property type="protein sequence ID" value="OXA94192.1"/>
    <property type="molecule type" value="Genomic_DNA"/>
</dbReference>
<name>A0A086A926_FLAHY</name>
<gene>
    <name evidence="2" type="ORF">B0A62_11070</name>
    <name evidence="1" type="ORF">IW20_17990</name>
</gene>
<evidence type="ECO:0008006" key="5">
    <source>
        <dbReference type="Google" id="ProtNLM"/>
    </source>
</evidence>
<dbReference type="PROSITE" id="PS51257">
    <property type="entry name" value="PROKAR_LIPOPROTEIN"/>
    <property type="match status" value="1"/>
</dbReference>
<dbReference type="eggNOG" id="ENOG5030YP7">
    <property type="taxonomic scope" value="Bacteria"/>
</dbReference>
<dbReference type="Proteomes" id="UP000198424">
    <property type="component" value="Unassembled WGS sequence"/>
</dbReference>
<evidence type="ECO:0000313" key="2">
    <source>
        <dbReference type="EMBL" id="OXA94192.1"/>
    </source>
</evidence>
<dbReference type="Proteomes" id="UP000028712">
    <property type="component" value="Unassembled WGS sequence"/>
</dbReference>